<name>A0ABD3C4I5_9LAMI</name>
<keyword evidence="1" id="KW-1133">Transmembrane helix</keyword>
<dbReference type="EMBL" id="JAVIJP010000054">
    <property type="protein sequence ID" value="KAL3623732.1"/>
    <property type="molecule type" value="Genomic_DNA"/>
</dbReference>
<protein>
    <submittedName>
        <fullName evidence="2">Uncharacterized protein</fullName>
    </submittedName>
</protein>
<gene>
    <name evidence="2" type="ORF">CASFOL_032548</name>
</gene>
<evidence type="ECO:0000313" key="3">
    <source>
        <dbReference type="Proteomes" id="UP001632038"/>
    </source>
</evidence>
<keyword evidence="1" id="KW-0472">Membrane</keyword>
<reference evidence="3" key="1">
    <citation type="journal article" date="2024" name="IScience">
        <title>Strigolactones Initiate the Formation of Haustorium-like Structures in Castilleja.</title>
        <authorList>
            <person name="Buerger M."/>
            <person name="Peterson D."/>
            <person name="Chory J."/>
        </authorList>
    </citation>
    <scope>NUCLEOTIDE SEQUENCE [LARGE SCALE GENOMIC DNA]</scope>
</reference>
<evidence type="ECO:0000313" key="2">
    <source>
        <dbReference type="EMBL" id="KAL3623732.1"/>
    </source>
</evidence>
<dbReference type="Proteomes" id="UP001632038">
    <property type="component" value="Unassembled WGS sequence"/>
</dbReference>
<organism evidence="2 3">
    <name type="scientific">Castilleja foliolosa</name>
    <dbReference type="NCBI Taxonomy" id="1961234"/>
    <lineage>
        <taxon>Eukaryota</taxon>
        <taxon>Viridiplantae</taxon>
        <taxon>Streptophyta</taxon>
        <taxon>Embryophyta</taxon>
        <taxon>Tracheophyta</taxon>
        <taxon>Spermatophyta</taxon>
        <taxon>Magnoliopsida</taxon>
        <taxon>eudicotyledons</taxon>
        <taxon>Gunneridae</taxon>
        <taxon>Pentapetalae</taxon>
        <taxon>asterids</taxon>
        <taxon>lamiids</taxon>
        <taxon>Lamiales</taxon>
        <taxon>Orobanchaceae</taxon>
        <taxon>Pedicularideae</taxon>
        <taxon>Castillejinae</taxon>
        <taxon>Castilleja</taxon>
    </lineage>
</organism>
<evidence type="ECO:0000256" key="1">
    <source>
        <dbReference type="SAM" id="Phobius"/>
    </source>
</evidence>
<feature type="transmembrane region" description="Helical" evidence="1">
    <location>
        <begin position="12"/>
        <end position="35"/>
    </location>
</feature>
<proteinExistence type="predicted"/>
<dbReference type="AlphaFoldDB" id="A0ABD3C4I5"/>
<accession>A0ABD3C4I5</accession>
<keyword evidence="1" id="KW-0812">Transmembrane</keyword>
<comment type="caution">
    <text evidence="2">The sequence shown here is derived from an EMBL/GenBank/DDBJ whole genome shotgun (WGS) entry which is preliminary data.</text>
</comment>
<keyword evidence="3" id="KW-1185">Reference proteome</keyword>
<sequence length="99" mass="11037">MMTIPLIYQAKATCIKLILIALAIFLLAIIIMLLAHDNSIEVFNAQPPKNKELKLKNEFQDYRFTVMPGGAGRPVAGAIGSMEMIRWPANESLFNDFAL</sequence>